<dbReference type="HOGENOM" id="CLU_068669_1_0_5"/>
<sequence length="311" mass="34450">MKAYSFVDVQRCNMCGANMNDARVLGTRLSTSQGYKPRTKTGIAITVCRCGGCGLIFAAPMPMPRSLDDHYGIPPETYWKDQYFTPAPDYFRKQIEAAKTLLGPREHLTALDIGAGIGKAMRAMRNAGFDVWGIEPSATFHNKAIELGGLPAERLQCASVENATFAPRFFDFITFGAVLEHLYDPSGSIAKALTWLKDDGIIHIEVPSSNYLMSKLLNFYFRAVGTNYVTNISPMHSPYHLYEFTPTSFKANGARIGYTVAQHHIEVASIRLPSVVQPLMRYVMDRQGSGMQLVVYLRAKSGTRSLEEAVG</sequence>
<dbReference type="InterPro" id="IPR029063">
    <property type="entry name" value="SAM-dependent_MTases_sf"/>
</dbReference>
<reference evidence="2" key="1">
    <citation type="journal article" date="2011" name="J. Bacteriol.">
        <title>Genome sequences of eight morphologically diverse alphaproteobacteria.</title>
        <authorList>
            <consortium name="US DOE Joint Genome Institute"/>
            <person name="Brown P.J."/>
            <person name="Kysela D.T."/>
            <person name="Buechlein A."/>
            <person name="Hemmerich C."/>
            <person name="Brun Y.V."/>
        </authorList>
    </citation>
    <scope>NUCLEOTIDE SEQUENCE [LARGE SCALE GENOMIC DNA]</scope>
    <source>
        <strain evidence="2">ATCC 17100 / ATH 3.1.1 / DSM 162 / LMG 4299</strain>
    </source>
</reference>
<dbReference type="KEGG" id="rva:Rvan_0400"/>
<organism evidence="1 2">
    <name type="scientific">Rhodomicrobium vannielii (strain ATCC 17100 / DSM 162 / LMG 4299 / NCIMB 10020 / ATH 3.1.1)</name>
    <dbReference type="NCBI Taxonomy" id="648757"/>
    <lineage>
        <taxon>Bacteria</taxon>
        <taxon>Pseudomonadati</taxon>
        <taxon>Pseudomonadota</taxon>
        <taxon>Alphaproteobacteria</taxon>
        <taxon>Hyphomicrobiales</taxon>
        <taxon>Hyphomicrobiaceae</taxon>
        <taxon>Rhodomicrobium</taxon>
    </lineage>
</organism>
<dbReference type="Pfam" id="PF13489">
    <property type="entry name" value="Methyltransf_23"/>
    <property type="match status" value="1"/>
</dbReference>
<gene>
    <name evidence="1" type="ordered locus">Rvan_0400</name>
</gene>
<dbReference type="GO" id="GO:0008168">
    <property type="term" value="F:methyltransferase activity"/>
    <property type="evidence" value="ECO:0007669"/>
    <property type="project" value="UniProtKB-KW"/>
</dbReference>
<proteinExistence type="predicted"/>
<dbReference type="RefSeq" id="WP_013418093.1">
    <property type="nucleotide sequence ID" value="NC_014664.1"/>
</dbReference>
<keyword evidence="2" id="KW-1185">Reference proteome</keyword>
<dbReference type="GO" id="GO:0032259">
    <property type="term" value="P:methylation"/>
    <property type="evidence" value="ECO:0007669"/>
    <property type="project" value="UniProtKB-KW"/>
</dbReference>
<dbReference type="Gene3D" id="3.40.50.150">
    <property type="entry name" value="Vaccinia Virus protein VP39"/>
    <property type="match status" value="1"/>
</dbReference>
<dbReference type="EMBL" id="CP002292">
    <property type="protein sequence ID" value="ADP69686.1"/>
    <property type="molecule type" value="Genomic_DNA"/>
</dbReference>
<dbReference type="STRING" id="648757.Rvan_0400"/>
<evidence type="ECO:0000313" key="2">
    <source>
        <dbReference type="Proteomes" id="UP000001399"/>
    </source>
</evidence>
<evidence type="ECO:0000313" key="1">
    <source>
        <dbReference type="EMBL" id="ADP69686.1"/>
    </source>
</evidence>
<protein>
    <submittedName>
        <fullName evidence="1">Methyltransferase type 11</fullName>
    </submittedName>
</protein>
<dbReference type="CDD" id="cd02440">
    <property type="entry name" value="AdoMet_MTases"/>
    <property type="match status" value="1"/>
</dbReference>
<keyword evidence="1" id="KW-0489">Methyltransferase</keyword>
<dbReference type="SUPFAM" id="SSF53335">
    <property type="entry name" value="S-adenosyl-L-methionine-dependent methyltransferases"/>
    <property type="match status" value="1"/>
</dbReference>
<accession>E3I7S0</accession>
<keyword evidence="1" id="KW-0808">Transferase</keyword>
<dbReference type="OrthoDB" id="8049568at2"/>
<dbReference type="eggNOG" id="COG2227">
    <property type="taxonomic scope" value="Bacteria"/>
</dbReference>
<name>E3I7S0_RHOVT</name>
<dbReference type="AlphaFoldDB" id="E3I7S0"/>
<dbReference type="Proteomes" id="UP000001399">
    <property type="component" value="Chromosome"/>
</dbReference>